<dbReference type="AlphaFoldDB" id="A0AA39LAL8"/>
<comment type="caution">
    <text evidence="1">The sequence shown here is derived from an EMBL/GenBank/DDBJ whole genome shotgun (WGS) entry which is preliminary data.</text>
</comment>
<dbReference type="EMBL" id="JAUCMV010000021">
    <property type="protein sequence ID" value="KAK0390242.1"/>
    <property type="molecule type" value="Genomic_DNA"/>
</dbReference>
<protein>
    <submittedName>
        <fullName evidence="1">Uncharacterized protein</fullName>
    </submittedName>
</protein>
<organism evidence="1 2">
    <name type="scientific">Steinernema hermaphroditum</name>
    <dbReference type="NCBI Taxonomy" id="289476"/>
    <lineage>
        <taxon>Eukaryota</taxon>
        <taxon>Metazoa</taxon>
        <taxon>Ecdysozoa</taxon>
        <taxon>Nematoda</taxon>
        <taxon>Chromadorea</taxon>
        <taxon>Rhabditida</taxon>
        <taxon>Tylenchina</taxon>
        <taxon>Panagrolaimomorpha</taxon>
        <taxon>Strongyloidoidea</taxon>
        <taxon>Steinernematidae</taxon>
        <taxon>Steinernema</taxon>
    </lineage>
</organism>
<name>A0AA39LAL8_9BILA</name>
<reference evidence="1" key="1">
    <citation type="submission" date="2023-06" db="EMBL/GenBank/DDBJ databases">
        <title>Genomic analysis of the entomopathogenic nematode Steinernema hermaphroditum.</title>
        <authorList>
            <person name="Schwarz E.M."/>
            <person name="Heppert J.K."/>
            <person name="Baniya A."/>
            <person name="Schwartz H.T."/>
            <person name="Tan C.-H."/>
            <person name="Antoshechkin I."/>
            <person name="Sternberg P.W."/>
            <person name="Goodrich-Blair H."/>
            <person name="Dillman A.R."/>
        </authorList>
    </citation>
    <scope>NUCLEOTIDE SEQUENCE</scope>
    <source>
        <strain evidence="1">PS9179</strain>
        <tissue evidence="1">Whole animal</tissue>
    </source>
</reference>
<dbReference type="Proteomes" id="UP001175271">
    <property type="component" value="Unassembled WGS sequence"/>
</dbReference>
<proteinExistence type="predicted"/>
<evidence type="ECO:0000313" key="2">
    <source>
        <dbReference type="Proteomes" id="UP001175271"/>
    </source>
</evidence>
<gene>
    <name evidence="1" type="ORF">QR680_019391</name>
</gene>
<keyword evidence="2" id="KW-1185">Reference proteome</keyword>
<sequence>MPYFFIHDFSAGLDLRKSAVTAPAGTLRRIVNAHVTPGGEIEKRKAFVKKAQTPAGCFGLASLGGTLYTFSNVAHPDTPEYKVMRLATSTAHPLVRILDSDIFDGKLYVVAEDSNLNVQHFYDGVNVPAGKGRSIRTYREKIHGVLGRELYFSAIGNPADWSGTGSGFINLSTQDAESEDLIGLEVYYDTLAIMSRRTTQIWNIDPDPLKYQQMQVLRSAGSRAALSIKQFGNGDVLYLTDSGIRSLKARDSSNAAAVSDIGSPIDALYDELRRTKSEAYLASAISITEPLSGRFWLVFPDRILVLSLFPSPRVTAWSTYIPGFTIAAVCPVDNDIALMDTDGSIYKYGADVYDATEAEVLTPFMNADKPASMKAFNGIDVACEGTWRLYARMNFKDQSAEDFLGSAVGSTFMDGKFTFEHTCTHIAIRATTKSKSAAVLAHIALHYEDGENG</sequence>
<evidence type="ECO:0000313" key="1">
    <source>
        <dbReference type="EMBL" id="KAK0390242.1"/>
    </source>
</evidence>
<accession>A0AA39LAL8</accession>